<proteinExistence type="predicted"/>
<evidence type="ECO:0000313" key="3">
    <source>
        <dbReference type="Proteomes" id="UP000734823"/>
    </source>
</evidence>
<sequence length="300" mass="32727">MLELPPGLHGAHDRQELVAAIGHNAVRSALANGRLIAYSRKVVLERKRMLEMPTRAAAGLLHVGPGSALTGPTAAWLYGCTAADIGVVHILTSYHRPIRGRAGLAVHSGILDGLDTTELAGLRVVGLDFAIAEVLCGGHRPTVLACADQALALVQPADRGELHAAIRHRIDTRRDPRGRRRAQALMDLATGKPESPAESALLLALFDDGLPVPRAQVPVTDIHGRERYRLDFAWEEPMIALEYDGYVAHEARVERDAERDTDLRSRGWLIVRANVADLRSPERLMGDLRAAFTARRFKCA</sequence>
<dbReference type="Pfam" id="PF04480">
    <property type="entry name" value="DUF559"/>
    <property type="match status" value="1"/>
</dbReference>
<reference evidence="2 3" key="1">
    <citation type="submission" date="2020-06" db="EMBL/GenBank/DDBJ databases">
        <title>Actinokineospora xiongansis sp. nov., isolated from soil of Baiyangdian.</title>
        <authorList>
            <person name="Zhang X."/>
        </authorList>
    </citation>
    <scope>NUCLEOTIDE SEQUENCE [LARGE SCALE GENOMIC DNA]</scope>
    <source>
        <strain evidence="2 3">HBU206404</strain>
    </source>
</reference>
<keyword evidence="3" id="KW-1185">Reference proteome</keyword>
<comment type="caution">
    <text evidence="2">The sequence shown here is derived from an EMBL/GenBank/DDBJ whole genome shotgun (WGS) entry which is preliminary data.</text>
</comment>
<dbReference type="SUPFAM" id="SSF52980">
    <property type="entry name" value="Restriction endonuclease-like"/>
    <property type="match status" value="1"/>
</dbReference>
<dbReference type="InterPro" id="IPR011335">
    <property type="entry name" value="Restrct_endonuc-II-like"/>
</dbReference>
<evidence type="ECO:0000259" key="1">
    <source>
        <dbReference type="Pfam" id="PF04480"/>
    </source>
</evidence>
<accession>A0ABR7L819</accession>
<dbReference type="RefSeq" id="WP_187220937.1">
    <property type="nucleotide sequence ID" value="NZ_JABVED010000007.1"/>
</dbReference>
<evidence type="ECO:0000313" key="2">
    <source>
        <dbReference type="EMBL" id="MBC6448462.1"/>
    </source>
</evidence>
<dbReference type="Gene3D" id="3.40.960.10">
    <property type="entry name" value="VSR Endonuclease"/>
    <property type="match status" value="1"/>
</dbReference>
<name>A0ABR7L819_9PSEU</name>
<gene>
    <name evidence="2" type="ORF">GPZ80_14910</name>
</gene>
<protein>
    <submittedName>
        <fullName evidence="2">DUF559 domain-containing protein</fullName>
    </submittedName>
</protein>
<feature type="domain" description="DUF559" evidence="1">
    <location>
        <begin position="226"/>
        <end position="276"/>
    </location>
</feature>
<dbReference type="Proteomes" id="UP000734823">
    <property type="component" value="Unassembled WGS sequence"/>
</dbReference>
<organism evidence="2 3">
    <name type="scientific">Actinokineospora xionganensis</name>
    <dbReference type="NCBI Taxonomy" id="2684470"/>
    <lineage>
        <taxon>Bacteria</taxon>
        <taxon>Bacillati</taxon>
        <taxon>Actinomycetota</taxon>
        <taxon>Actinomycetes</taxon>
        <taxon>Pseudonocardiales</taxon>
        <taxon>Pseudonocardiaceae</taxon>
        <taxon>Actinokineospora</taxon>
    </lineage>
</organism>
<dbReference type="EMBL" id="JABVED010000007">
    <property type="protein sequence ID" value="MBC6448462.1"/>
    <property type="molecule type" value="Genomic_DNA"/>
</dbReference>
<dbReference type="InterPro" id="IPR007569">
    <property type="entry name" value="DUF559"/>
</dbReference>